<sequence length="112" mass="12781">MMSRSVLVAAAVEEGRWWLWCRPSPLRTAARVSPARVLRPSWRAEESPIMCSESVGLRRPLTSIQHQLRELEIQKPPTIKSMTLSNTQFSKFDLALGLALHWNILGLQVLEF</sequence>
<comment type="caution">
    <text evidence="1">The sequence shown here is derived from an EMBL/GenBank/DDBJ whole genome shotgun (WGS) entry which is preliminary data.</text>
</comment>
<protein>
    <submittedName>
        <fullName evidence="1">Uncharacterized protein</fullName>
    </submittedName>
</protein>
<reference evidence="1 2" key="1">
    <citation type="submission" date="2024-01" db="EMBL/GenBank/DDBJ databases">
        <title>Genome assemblies of Stephania.</title>
        <authorList>
            <person name="Yang L."/>
        </authorList>
    </citation>
    <scope>NUCLEOTIDE SEQUENCE [LARGE SCALE GENOMIC DNA]</scope>
    <source>
        <strain evidence="1">QJT</strain>
        <tissue evidence="1">Leaf</tissue>
    </source>
</reference>
<proteinExistence type="predicted"/>
<dbReference type="EMBL" id="JBBNAE010000003">
    <property type="protein sequence ID" value="KAK9138138.1"/>
    <property type="molecule type" value="Genomic_DNA"/>
</dbReference>
<accession>A0AAP0JRP4</accession>
<name>A0AAP0JRP4_9MAGN</name>
<evidence type="ECO:0000313" key="2">
    <source>
        <dbReference type="Proteomes" id="UP001417504"/>
    </source>
</evidence>
<dbReference type="Proteomes" id="UP001417504">
    <property type="component" value="Unassembled WGS sequence"/>
</dbReference>
<organism evidence="1 2">
    <name type="scientific">Stephania japonica</name>
    <dbReference type="NCBI Taxonomy" id="461633"/>
    <lineage>
        <taxon>Eukaryota</taxon>
        <taxon>Viridiplantae</taxon>
        <taxon>Streptophyta</taxon>
        <taxon>Embryophyta</taxon>
        <taxon>Tracheophyta</taxon>
        <taxon>Spermatophyta</taxon>
        <taxon>Magnoliopsida</taxon>
        <taxon>Ranunculales</taxon>
        <taxon>Menispermaceae</taxon>
        <taxon>Menispermoideae</taxon>
        <taxon>Cissampelideae</taxon>
        <taxon>Stephania</taxon>
    </lineage>
</organism>
<gene>
    <name evidence="1" type="ORF">Sjap_008732</name>
</gene>
<keyword evidence="2" id="KW-1185">Reference proteome</keyword>
<dbReference type="AlphaFoldDB" id="A0AAP0JRP4"/>
<evidence type="ECO:0000313" key="1">
    <source>
        <dbReference type="EMBL" id="KAK9138138.1"/>
    </source>
</evidence>